<dbReference type="RefSeq" id="WP_114743798.1">
    <property type="nucleotide sequence ID" value="NZ_QQAY01000001.1"/>
</dbReference>
<evidence type="ECO:0000313" key="3">
    <source>
        <dbReference type="Proteomes" id="UP000255326"/>
    </source>
</evidence>
<dbReference type="EMBL" id="QQAY01000001">
    <property type="protein sequence ID" value="RDI47582.1"/>
    <property type="molecule type" value="Genomic_DNA"/>
</dbReference>
<dbReference type="InterPro" id="IPR025953">
    <property type="entry name" value="YlbD_coat"/>
</dbReference>
<protein>
    <submittedName>
        <fullName evidence="2">Putative coat protein YlbD-like</fullName>
    </submittedName>
</protein>
<dbReference type="Pfam" id="PF14071">
    <property type="entry name" value="YlbD_coat"/>
    <property type="match status" value="1"/>
</dbReference>
<keyword evidence="2" id="KW-0946">Virion</keyword>
<reference evidence="2 3" key="1">
    <citation type="submission" date="2018-07" db="EMBL/GenBank/DDBJ databases">
        <title>Genomic Encyclopedia of Type Strains, Phase IV (KMG-IV): sequencing the most valuable type-strain genomes for metagenomic binning, comparative biology and taxonomic classification.</title>
        <authorList>
            <person name="Goeker M."/>
        </authorList>
    </citation>
    <scope>NUCLEOTIDE SEQUENCE [LARGE SCALE GENOMIC DNA]</scope>
    <source>
        <strain evidence="2 3">DSM 25281</strain>
    </source>
</reference>
<dbReference type="AlphaFoldDB" id="A0A370GV75"/>
<gene>
    <name evidence="2" type="ORF">DFR59_101241</name>
</gene>
<keyword evidence="3" id="KW-1185">Reference proteome</keyword>
<comment type="caution">
    <text evidence="2">The sequence shown here is derived from an EMBL/GenBank/DDBJ whole genome shotgun (WGS) entry which is preliminary data.</text>
</comment>
<evidence type="ECO:0000313" key="2">
    <source>
        <dbReference type="EMBL" id="RDI47582.1"/>
    </source>
</evidence>
<organism evidence="2 3">
    <name type="scientific">Falsibacillus pallidus</name>
    <dbReference type="NCBI Taxonomy" id="493781"/>
    <lineage>
        <taxon>Bacteria</taxon>
        <taxon>Bacillati</taxon>
        <taxon>Bacillota</taxon>
        <taxon>Bacilli</taxon>
        <taxon>Bacillales</taxon>
        <taxon>Bacillaceae</taxon>
        <taxon>Falsibacillus</taxon>
    </lineage>
</organism>
<proteinExistence type="predicted"/>
<feature type="region of interest" description="Disordered" evidence="1">
    <location>
        <begin position="110"/>
        <end position="136"/>
    </location>
</feature>
<name>A0A370GV75_9BACI</name>
<sequence length="136" mass="15524">MTSKKLHPSVEKFKEFAQKHPKMVKEVRSGKASWQELYEDWYLLGEEDPRFDPYREEPLKKEAQDKGDMKWMNQIGGMLKNMDANQMQQHINQLSQAIGSIQGVLAQFQGGNSTRGSAASSSADSKPKNPFSFRKD</sequence>
<dbReference type="Proteomes" id="UP000255326">
    <property type="component" value="Unassembled WGS sequence"/>
</dbReference>
<dbReference type="OrthoDB" id="1655540at2"/>
<keyword evidence="2" id="KW-0167">Capsid protein</keyword>
<accession>A0A370GV75</accession>
<evidence type="ECO:0000256" key="1">
    <source>
        <dbReference type="SAM" id="MobiDB-lite"/>
    </source>
</evidence>